<keyword evidence="2" id="KW-1133">Transmembrane helix</keyword>
<dbReference type="Proteomes" id="UP001408356">
    <property type="component" value="Unassembled WGS sequence"/>
</dbReference>
<dbReference type="EMBL" id="JARVKF010000450">
    <property type="protein sequence ID" value="KAK9412726.1"/>
    <property type="molecule type" value="Genomic_DNA"/>
</dbReference>
<feature type="transmembrane region" description="Helical" evidence="2">
    <location>
        <begin position="128"/>
        <end position="146"/>
    </location>
</feature>
<sequence length="698" mass="75238">MAKSNTKRVPGWERPSPYEHLTSERSFHDQDQSSFNSSRSDFSTTTTYKPVPPVINVEPSLREDLTARDTHISDHEFSWESKILDRALLLSASALPLAASTFLLAITITDRRWVSGLLLFALNDRASAQIVVSITSAILASLNVYAATKLLNIATRIHLLQRSLSLNVLKLIGAVATRQVATGLPIVMYATSLVTILLFSVPNFLWIGALTPVATNTTLLVPGILKIPQYSTSSNSTWSANGKTGSDCSTVTNDRGTWSGCPASTMQSTLLSRAALASSNVSQIHSKHDNGLYSYLGRSYGVGSPAGIIDDNLFRMGDGSEVMSYNYVEPGYLSHVSCNYNATSDWHLEMVQQGKAGNGIPSVYYAIGEFPTAPPGKVDFFSVVSLSNEDKSLAVMAAKYYADRHLVLIAAGSDYNVLNGTQCEINFTRAEFSVTVDAVSKQISVLPVPGESSFDPTNGVAESVTDQINALAMITTSLYISIVGDAFVANIAAVTEDPNASVAAPTEESLSATADSLSAMVDDLLLFIGSSQFYVPNNGSGDFAAVDAQLTVQAVRLGDPTYVYLIFTTCSLLLAIVFMEGYRTKCWTYLPRWDFKDTTSLILSSAIAGEEIVGGLYSNGRGRHLHWAGGEQWSESTANGPGFLVGRAKENLPEVRLWLGKKKVLLSPGVDDKELSRRGELVAVSLRTCYADDVAALP</sequence>
<feature type="region of interest" description="Disordered" evidence="1">
    <location>
        <begin position="1"/>
        <end position="47"/>
    </location>
</feature>
<proteinExistence type="predicted"/>
<keyword evidence="2" id="KW-0812">Transmembrane</keyword>
<evidence type="ECO:0000313" key="3">
    <source>
        <dbReference type="EMBL" id="KAK9412726.1"/>
    </source>
</evidence>
<organism evidence="3 4">
    <name type="scientific">Seiridium unicorne</name>
    <dbReference type="NCBI Taxonomy" id="138068"/>
    <lineage>
        <taxon>Eukaryota</taxon>
        <taxon>Fungi</taxon>
        <taxon>Dikarya</taxon>
        <taxon>Ascomycota</taxon>
        <taxon>Pezizomycotina</taxon>
        <taxon>Sordariomycetes</taxon>
        <taxon>Xylariomycetidae</taxon>
        <taxon>Amphisphaeriales</taxon>
        <taxon>Sporocadaceae</taxon>
        <taxon>Seiridium</taxon>
    </lineage>
</organism>
<evidence type="ECO:0000256" key="2">
    <source>
        <dbReference type="SAM" id="Phobius"/>
    </source>
</evidence>
<feature type="transmembrane region" description="Helical" evidence="2">
    <location>
        <begin position="562"/>
        <end position="582"/>
    </location>
</feature>
<accession>A0ABR2UDY1</accession>
<evidence type="ECO:0000313" key="4">
    <source>
        <dbReference type="Proteomes" id="UP001408356"/>
    </source>
</evidence>
<protein>
    <submittedName>
        <fullName evidence="3">Uncharacterized protein</fullName>
    </submittedName>
</protein>
<comment type="caution">
    <text evidence="3">The sequence shown here is derived from an EMBL/GenBank/DDBJ whole genome shotgun (WGS) entry which is preliminary data.</text>
</comment>
<feature type="transmembrane region" description="Helical" evidence="2">
    <location>
        <begin position="186"/>
        <end position="207"/>
    </location>
</feature>
<reference evidence="3 4" key="1">
    <citation type="journal article" date="2024" name="J. Plant Pathol.">
        <title>Sequence and assembly of the genome of Seiridium unicorne, isolate CBS 538.82, causal agent of cypress canker disease.</title>
        <authorList>
            <person name="Scali E."/>
            <person name="Rocca G.D."/>
            <person name="Danti R."/>
            <person name="Garbelotto M."/>
            <person name="Barberini S."/>
            <person name="Baroncelli R."/>
            <person name="Emiliani G."/>
        </authorList>
    </citation>
    <scope>NUCLEOTIDE SEQUENCE [LARGE SCALE GENOMIC DNA]</scope>
    <source>
        <strain evidence="3 4">BM-138-508</strain>
    </source>
</reference>
<keyword evidence="4" id="KW-1185">Reference proteome</keyword>
<name>A0ABR2UDY1_9PEZI</name>
<gene>
    <name evidence="3" type="ORF">SUNI508_12426</name>
</gene>
<feature type="transmembrane region" description="Helical" evidence="2">
    <location>
        <begin position="87"/>
        <end position="108"/>
    </location>
</feature>
<feature type="compositionally biased region" description="Low complexity" evidence="1">
    <location>
        <begin position="33"/>
        <end position="47"/>
    </location>
</feature>
<keyword evidence="2" id="KW-0472">Membrane</keyword>
<evidence type="ECO:0000256" key="1">
    <source>
        <dbReference type="SAM" id="MobiDB-lite"/>
    </source>
</evidence>
<feature type="compositionally biased region" description="Basic and acidic residues" evidence="1">
    <location>
        <begin position="21"/>
        <end position="31"/>
    </location>
</feature>